<reference evidence="1 2" key="1">
    <citation type="submission" date="2005-03" db="EMBL/GenBank/DDBJ databases">
        <title>Brevibacillus brevis strain 47, complete genome.</title>
        <authorList>
            <person name="Hosoyama A."/>
            <person name="Yamada R."/>
            <person name="Hongo Y."/>
            <person name="Terui Y."/>
            <person name="Ankai A."/>
            <person name="Masuyama W."/>
            <person name="Sekiguchi M."/>
            <person name="Takeda T."/>
            <person name="Asano K."/>
            <person name="Ohji S."/>
            <person name="Ichikawa N."/>
            <person name="Narita S."/>
            <person name="Aoki N."/>
            <person name="Miura H."/>
            <person name="Matsushita S."/>
            <person name="Sekigawa T."/>
            <person name="Yamagata H."/>
            <person name="Yoshikawa H."/>
            <person name="Udaka S."/>
            <person name="Tanikawa S."/>
            <person name="Fujita N."/>
        </authorList>
    </citation>
    <scope>NUCLEOTIDE SEQUENCE [LARGE SCALE GENOMIC DNA]</scope>
    <source>
        <strain evidence="2">47 / JCM 6285 / NBRC 100599</strain>
    </source>
</reference>
<dbReference type="HOGENOM" id="CLU_3402432_0_0_9"/>
<evidence type="ECO:0000313" key="1">
    <source>
        <dbReference type="EMBL" id="BAH42427.1"/>
    </source>
</evidence>
<dbReference type="Proteomes" id="UP000001877">
    <property type="component" value="Chromosome"/>
</dbReference>
<dbReference type="KEGG" id="bbe:BBR47_14500"/>
<evidence type="ECO:0000313" key="2">
    <source>
        <dbReference type="Proteomes" id="UP000001877"/>
    </source>
</evidence>
<gene>
    <name evidence="1" type="ordered locus">BBR47_14500</name>
</gene>
<accession>C0Z8V7</accession>
<dbReference type="AlphaFoldDB" id="C0Z8V7"/>
<dbReference type="EMBL" id="AP008955">
    <property type="protein sequence ID" value="BAH42427.1"/>
    <property type="molecule type" value="Genomic_DNA"/>
</dbReference>
<name>C0Z8V7_BREBN</name>
<organism evidence="1 2">
    <name type="scientific">Brevibacillus brevis (strain 47 / JCM 6285 / NBRC 100599)</name>
    <dbReference type="NCBI Taxonomy" id="358681"/>
    <lineage>
        <taxon>Bacteria</taxon>
        <taxon>Bacillati</taxon>
        <taxon>Bacillota</taxon>
        <taxon>Bacilli</taxon>
        <taxon>Bacillales</taxon>
        <taxon>Paenibacillaceae</taxon>
        <taxon>Brevibacillus</taxon>
    </lineage>
</organism>
<dbReference type="STRING" id="358681.BBR47_14500"/>
<keyword evidence="2" id="KW-1185">Reference proteome</keyword>
<sequence>MSLPLEETWDFSFVQENFFYLRQKTTVSVL</sequence>
<protein>
    <submittedName>
        <fullName evidence="1">Uncharacterized protein</fullName>
    </submittedName>
</protein>
<proteinExistence type="predicted"/>